<reference evidence="2" key="2">
    <citation type="submission" date="2015-06" db="EMBL/GenBank/DDBJ databases">
        <title>Complete genome sequence of Spiroplasma eriocheiris TDA-040725-5 (DSM 21848).</title>
        <authorList>
            <person name="Lo W.-S."/>
            <person name="Kuo C.-H."/>
        </authorList>
    </citation>
    <scope>NUCLEOTIDE SEQUENCE [LARGE SCALE GENOMIC DNA]</scope>
    <source>
        <strain evidence="2">TDA-040725-5</strain>
    </source>
</reference>
<dbReference type="RefSeq" id="WP_047791647.1">
    <property type="nucleotide sequence ID" value="NZ_CP011856.1"/>
</dbReference>
<dbReference type="AlphaFoldDB" id="A0A0H3XKJ7"/>
<evidence type="ECO:0000313" key="2">
    <source>
        <dbReference type="Proteomes" id="UP000035661"/>
    </source>
</evidence>
<dbReference type="EMBL" id="CP011856">
    <property type="protein sequence ID" value="AKM54446.1"/>
    <property type="molecule type" value="Genomic_DNA"/>
</dbReference>
<name>A0A0H3XKJ7_9MOLU</name>
<proteinExistence type="predicted"/>
<dbReference type="PATRIC" id="fig|743698.3.peg.893"/>
<evidence type="ECO:0000313" key="1">
    <source>
        <dbReference type="EMBL" id="AKM54446.1"/>
    </source>
</evidence>
<reference evidence="1 2" key="1">
    <citation type="journal article" date="2015" name="Genome Biol. Evol.">
        <title>Found and Lost: The Fates of Horizontally Acquired Genes in Arthropod-Symbiotic Spiroplasma.</title>
        <authorList>
            <person name="Lo W.S."/>
            <person name="Gasparich G.E."/>
            <person name="Kuo C.H."/>
        </authorList>
    </citation>
    <scope>NUCLEOTIDE SEQUENCE [LARGE SCALE GENOMIC DNA]</scope>
    <source>
        <strain evidence="2">TDA-040725-5</strain>
    </source>
</reference>
<protein>
    <submittedName>
        <fullName evidence="1">Uncharacterized protein</fullName>
    </submittedName>
</protein>
<dbReference type="KEGG" id="seri:SERIO_v1c08860"/>
<organism evidence="1 2">
    <name type="scientific">Spiroplasma eriocheiris</name>
    <dbReference type="NCBI Taxonomy" id="315358"/>
    <lineage>
        <taxon>Bacteria</taxon>
        <taxon>Bacillati</taxon>
        <taxon>Mycoplasmatota</taxon>
        <taxon>Mollicutes</taxon>
        <taxon>Entomoplasmatales</taxon>
        <taxon>Spiroplasmataceae</taxon>
        <taxon>Spiroplasma</taxon>
    </lineage>
</organism>
<dbReference type="STRING" id="315358.SERIO_v1c08860"/>
<gene>
    <name evidence="1" type="ORF">SERIO_v1c08860</name>
</gene>
<sequence length="232" mass="27647">MVSYYTQRIINMKEAKLKAHLTQDEKQQFIDAFKDLVILIKKDCVVIKHQKFGYELFKSKSDDKYWSYAITFTEPMDPVKPIYKHHWVGNAFVGYGFETIDQTIARTFKMMEQGPTANTQIRDYLVGWDEKKDRIILGWEEKEWSYHDYVHFQKWFKKNKVRIMAKQEGVKDTEDYNKESNKTALTVLLGKMQDPPKRPRSMVTIMRKTKATKKDWANPTTKRYIVGFLYVD</sequence>
<keyword evidence="2" id="KW-1185">Reference proteome</keyword>
<accession>A0A0H3XKJ7</accession>
<dbReference type="Proteomes" id="UP000035661">
    <property type="component" value="Chromosome"/>
</dbReference>